<proteinExistence type="predicted"/>
<protein>
    <recommendedName>
        <fullName evidence="3">AAA domain-containing protein</fullName>
    </recommendedName>
</protein>
<dbReference type="GO" id="GO:0009898">
    <property type="term" value="C:cytoplasmic side of plasma membrane"/>
    <property type="evidence" value="ECO:0007669"/>
    <property type="project" value="TreeGrafter"/>
</dbReference>
<dbReference type="Proteomes" id="UP001144313">
    <property type="component" value="Unassembled WGS sequence"/>
</dbReference>
<keyword evidence="2" id="KW-0067">ATP-binding</keyword>
<dbReference type="GO" id="GO:0005829">
    <property type="term" value="C:cytosol"/>
    <property type="evidence" value="ECO:0007669"/>
    <property type="project" value="TreeGrafter"/>
</dbReference>
<dbReference type="NCBIfam" id="NF047398">
    <property type="entry name" value="AAA_KGGVGR"/>
    <property type="match status" value="1"/>
</dbReference>
<dbReference type="SUPFAM" id="SSF52540">
    <property type="entry name" value="P-loop containing nucleoside triphosphate hydrolases"/>
    <property type="match status" value="1"/>
</dbReference>
<keyword evidence="5" id="KW-1185">Reference proteome</keyword>
<feature type="domain" description="AAA" evidence="3">
    <location>
        <begin position="142"/>
        <end position="182"/>
    </location>
</feature>
<organism evidence="4 5">
    <name type="scientific">Glycomyces algeriensis</name>
    <dbReference type="NCBI Taxonomy" id="256037"/>
    <lineage>
        <taxon>Bacteria</taxon>
        <taxon>Bacillati</taxon>
        <taxon>Actinomycetota</taxon>
        <taxon>Actinomycetes</taxon>
        <taxon>Glycomycetales</taxon>
        <taxon>Glycomycetaceae</taxon>
        <taxon>Glycomyces</taxon>
    </lineage>
</organism>
<dbReference type="GO" id="GO:0005524">
    <property type="term" value="F:ATP binding"/>
    <property type="evidence" value="ECO:0007669"/>
    <property type="project" value="UniProtKB-KW"/>
</dbReference>
<dbReference type="RefSeq" id="WP_270116250.1">
    <property type="nucleotide sequence ID" value="NZ_BAAAOL010000009.1"/>
</dbReference>
<evidence type="ECO:0000313" key="4">
    <source>
        <dbReference type="EMBL" id="GLI40341.1"/>
    </source>
</evidence>
<dbReference type="InterPro" id="IPR050625">
    <property type="entry name" value="ParA/MinD_ATPase"/>
</dbReference>
<dbReference type="AlphaFoldDB" id="A0A9W6G4E9"/>
<evidence type="ECO:0000256" key="2">
    <source>
        <dbReference type="ARBA" id="ARBA00022840"/>
    </source>
</evidence>
<dbReference type="GO" id="GO:0016887">
    <property type="term" value="F:ATP hydrolysis activity"/>
    <property type="evidence" value="ECO:0007669"/>
    <property type="project" value="TreeGrafter"/>
</dbReference>
<name>A0A9W6G4E9_9ACTN</name>
<dbReference type="GO" id="GO:0051782">
    <property type="term" value="P:negative regulation of cell division"/>
    <property type="evidence" value="ECO:0007669"/>
    <property type="project" value="TreeGrafter"/>
</dbReference>
<sequence>MADDRTSEQINPPEHLFTWTNIEDHLAALAIVDGWPEWLQSVDPWWDQFQLLVTPGTSYSQVREWLEETFGTGSALGEGEGLRLKLDLPAENDTAGLPVILEYATDSDLPRRLPLFRERFLTKALTKPIVRPEGDQFSGQTQVIAFHSFKGGVGRTLHAVALADEIARKGGRVLLVDADLAAPGITRMHRNQGRQIDFTYEDFIALLHGSEDGTAQTAVKTAIQFLPNQSIGRYAVPGEITILPTSQRLLLTPPAIEPSDLLTDSSRSPYYLTESLAELAIGFECETVIIDLRAGISELSAPILLDPRVQRVFVTTLADQSLSGTCELIQQLGFRAPTQSTSIGEHNGDPASSVIVTQYRPNDHQKRFDLASEQLQEALSSTLNGSPDPADTIILPQVLASPFREELLALPPTWESVLQTLRICGVDSVVSELAPTRAILDSPEHEPPTPVTIDDRRKRLEQAANEMVYAEAKGIPSNSDYMLTEPLRQLFINHKTDLPIVLVTGPKGSGKTFLFSQACGSRTWIEFAEKSGIRVSRQAHVVPVLAPQQLDDKGLTPEQLRLDFAQRAGIAGTDVPVDIRQRLKQGLQSVGPDDEVEWRRFWLEVIAVSVGLPPSDDPASDLLRMSQDNSVLFIIDGLEEVFLTSRSESAPVALKVLFTDVVEWFRKLRGHPLGLIVLTRRDLVPWAIRQNSAQLLDRYRSYELEWDQDQALRLALWVAARAGSLLQPLEEAAVSDLDYEEVINLLTQVWGWKMGSEKSRQGRSHMWVPAALGDCQGQVQARDVVAFLGEAAKLSQQQRSSWEDRLLAPVAMRDALKACSEIKINAINEEDPDTGNLLDRLKKLNGKVSAPFTLEEVGLQSHEADRLIDQGALESYKGGYVLPEIYRQGLGIPMKQRPRVLRG</sequence>
<evidence type="ECO:0000259" key="3">
    <source>
        <dbReference type="Pfam" id="PF13614"/>
    </source>
</evidence>
<evidence type="ECO:0000256" key="1">
    <source>
        <dbReference type="ARBA" id="ARBA00022741"/>
    </source>
</evidence>
<gene>
    <name evidence="4" type="ORF">GALLR39Z86_01910</name>
</gene>
<dbReference type="Gene3D" id="3.40.50.300">
    <property type="entry name" value="P-loop containing nucleotide triphosphate hydrolases"/>
    <property type="match status" value="1"/>
</dbReference>
<reference evidence="4" key="1">
    <citation type="submission" date="2022-12" db="EMBL/GenBank/DDBJ databases">
        <title>Reference genome sequencing for broad-spectrum identification of bacterial and archaeal isolates by mass spectrometry.</title>
        <authorList>
            <person name="Sekiguchi Y."/>
            <person name="Tourlousse D.M."/>
        </authorList>
    </citation>
    <scope>NUCLEOTIDE SEQUENCE</scope>
    <source>
        <strain evidence="4">LLR39Z86</strain>
    </source>
</reference>
<evidence type="ECO:0000313" key="5">
    <source>
        <dbReference type="Proteomes" id="UP001144313"/>
    </source>
</evidence>
<comment type="caution">
    <text evidence="4">The sequence shown here is derived from an EMBL/GenBank/DDBJ whole genome shotgun (WGS) entry which is preliminary data.</text>
</comment>
<dbReference type="InterPro" id="IPR025669">
    <property type="entry name" value="AAA_dom"/>
</dbReference>
<dbReference type="InterPro" id="IPR027417">
    <property type="entry name" value="P-loop_NTPase"/>
</dbReference>
<dbReference type="EMBL" id="BSDT01000001">
    <property type="protein sequence ID" value="GLI40341.1"/>
    <property type="molecule type" value="Genomic_DNA"/>
</dbReference>
<dbReference type="PANTHER" id="PTHR43384">
    <property type="entry name" value="SEPTUM SITE-DETERMINING PROTEIN MIND HOMOLOG, CHLOROPLASTIC-RELATED"/>
    <property type="match status" value="1"/>
</dbReference>
<dbReference type="Pfam" id="PF13614">
    <property type="entry name" value="AAA_31"/>
    <property type="match status" value="1"/>
</dbReference>
<keyword evidence="1" id="KW-0547">Nucleotide-binding</keyword>
<accession>A0A9W6G4E9</accession>
<dbReference type="PANTHER" id="PTHR43384:SF6">
    <property type="entry name" value="SEPTUM SITE-DETERMINING PROTEIN MIND HOMOLOG, CHLOROPLASTIC"/>
    <property type="match status" value="1"/>
</dbReference>